<gene>
    <name evidence="3" type="ORF">XBLMG947_2146</name>
</gene>
<dbReference type="PANTHER" id="PTHR43180">
    <property type="entry name" value="3-OXOACYL-(ACYL-CARRIER-PROTEIN) REDUCTASE (AFU_ORTHOLOGUE AFUA_6G11210)"/>
    <property type="match status" value="1"/>
</dbReference>
<dbReference type="Pfam" id="PF00106">
    <property type="entry name" value="adh_short"/>
    <property type="match status" value="1"/>
</dbReference>
<dbReference type="InterPro" id="IPR036291">
    <property type="entry name" value="NAD(P)-bd_dom_sf"/>
</dbReference>
<reference evidence="3 4" key="1">
    <citation type="submission" date="2016-06" db="EMBL/GenBank/DDBJ databases">
        <authorList>
            <person name="Kjaerup R.B."/>
            <person name="Dalgaard T.S."/>
            <person name="Juul-Madsen H.R."/>
        </authorList>
    </citation>
    <scope>NUCLEOTIDE SEQUENCE [LARGE SCALE GENOMIC DNA]</scope>
    <source>
        <strain evidence="3">LMG947</strain>
    </source>
</reference>
<dbReference type="PANTHER" id="PTHR43180:SF66">
    <property type="entry name" value="SHORT-CHAIN DEHYDROGENASE_REDUCTASE FAMILY PROTEIN"/>
    <property type="match status" value="1"/>
</dbReference>
<dbReference type="EMBL" id="FLTX01000035">
    <property type="protein sequence ID" value="SBV51357.1"/>
    <property type="molecule type" value="Genomic_DNA"/>
</dbReference>
<comment type="similarity">
    <text evidence="1">Belongs to the short-chain dehydrogenases/reductases (SDR) family.</text>
</comment>
<dbReference type="Proteomes" id="UP000092503">
    <property type="component" value="Unassembled WGS sequence"/>
</dbReference>
<dbReference type="Gene3D" id="3.40.50.720">
    <property type="entry name" value="NAD(P)-binding Rossmann-like Domain"/>
    <property type="match status" value="1"/>
</dbReference>
<sequence>MALIPPISAWNPSPLQDRVVVITGGAQGIGRGIAQAVLGAGGNVVIGDLDADAGKACLQEWALLRRSAFVRCDAAREVQAMRLIATALKRFGRIDGLVNNAGVPDPHIAPLPQLDWDDWNRRLSSLHGAFL</sequence>
<dbReference type="InterPro" id="IPR002347">
    <property type="entry name" value="SDR_fam"/>
</dbReference>
<dbReference type="PRINTS" id="PR00081">
    <property type="entry name" value="GDHRDH"/>
</dbReference>
<organism evidence="3 4">
    <name type="scientific">Xanthomonas bromi</name>
    <dbReference type="NCBI Taxonomy" id="56449"/>
    <lineage>
        <taxon>Bacteria</taxon>
        <taxon>Pseudomonadati</taxon>
        <taxon>Pseudomonadota</taxon>
        <taxon>Gammaproteobacteria</taxon>
        <taxon>Lysobacterales</taxon>
        <taxon>Lysobacteraceae</taxon>
        <taxon>Xanthomonas</taxon>
    </lineage>
</organism>
<dbReference type="GO" id="GO:0016491">
    <property type="term" value="F:oxidoreductase activity"/>
    <property type="evidence" value="ECO:0007669"/>
    <property type="project" value="UniProtKB-KW"/>
</dbReference>
<dbReference type="STRING" id="56449.XBLMG947_2146"/>
<evidence type="ECO:0000313" key="4">
    <source>
        <dbReference type="Proteomes" id="UP000092503"/>
    </source>
</evidence>
<dbReference type="AlphaFoldDB" id="A0A1C3NLV0"/>
<evidence type="ECO:0000256" key="1">
    <source>
        <dbReference type="ARBA" id="ARBA00006484"/>
    </source>
</evidence>
<name>A0A1C3NLV0_9XANT</name>
<proteinExistence type="inferred from homology"/>
<dbReference type="CDD" id="cd05233">
    <property type="entry name" value="SDR_c"/>
    <property type="match status" value="1"/>
</dbReference>
<dbReference type="SUPFAM" id="SSF51735">
    <property type="entry name" value="NAD(P)-binding Rossmann-fold domains"/>
    <property type="match status" value="1"/>
</dbReference>
<evidence type="ECO:0000256" key="2">
    <source>
        <dbReference type="ARBA" id="ARBA00023002"/>
    </source>
</evidence>
<accession>A0A1C3NLV0</accession>
<evidence type="ECO:0000313" key="3">
    <source>
        <dbReference type="EMBL" id="SBV51357.1"/>
    </source>
</evidence>
<keyword evidence="2" id="KW-0560">Oxidoreductase</keyword>
<protein>
    <submittedName>
        <fullName evidence="3">Oxidoreductase</fullName>
    </submittedName>
</protein>